<evidence type="ECO:0000313" key="3">
    <source>
        <dbReference type="EMBL" id="ECQ3073759.1"/>
    </source>
</evidence>
<protein>
    <submittedName>
        <fullName evidence="5">Uncharacterized protein</fullName>
    </submittedName>
</protein>
<comment type="caution">
    <text evidence="5">The sequence shown here is derived from an EMBL/GenBank/DDBJ whole genome shotgun (WGS) entry which is preliminary data.</text>
</comment>
<reference evidence="5" key="1">
    <citation type="submission" date="2019-10" db="EMBL/GenBank/DDBJ databases">
        <authorList>
            <consortium name="PulseNet: The National Subtyping Network for Foodborne Disease Surveillance"/>
            <person name="Tarr C.L."/>
            <person name="Trees E."/>
            <person name="Katz L.S."/>
            <person name="Carleton-Romer H.A."/>
            <person name="Stroika S."/>
            <person name="Kucerova Z."/>
            <person name="Roache K.F."/>
            <person name="Sabol A.L."/>
            <person name="Besser J."/>
            <person name="Gerner-Smidt P."/>
        </authorList>
    </citation>
    <scope>NUCLEOTIDE SEQUENCE</scope>
    <source>
        <strain evidence="2">PNUSAS015982</strain>
        <strain evidence="6">PNUSAS080054</strain>
        <strain evidence="3">PNUSAS094074</strain>
        <strain evidence="5">PNUSAS100409</strain>
        <strain evidence="4">PNUSAS101290</strain>
    </source>
</reference>
<evidence type="ECO:0000313" key="4">
    <source>
        <dbReference type="EMBL" id="ECX9335719.1"/>
    </source>
</evidence>
<name>A0A5T5KC24_SALER</name>
<gene>
    <name evidence="2" type="ORF">CGZ36_09740</name>
    <name evidence="4" type="ORF">F6Y96_11630</name>
    <name evidence="3" type="ORF">FZ376_07395</name>
    <name evidence="6" type="ORF">GC556_06750</name>
    <name evidence="5" type="ORF">GCH88_14250</name>
</gene>
<dbReference type="EMBL" id="AAKAKA010000002">
    <property type="protein sequence ID" value="ECQ3073759.1"/>
    <property type="molecule type" value="Genomic_DNA"/>
</dbReference>
<dbReference type="EMBL" id="AAMDGF010000004">
    <property type="protein sequence ID" value="EDG1795871.1"/>
    <property type="molecule type" value="Genomic_DNA"/>
</dbReference>
<dbReference type="EMBL" id="AAMGUO010000005">
    <property type="protein sequence ID" value="EDH2139537.1"/>
    <property type="molecule type" value="Genomic_DNA"/>
</dbReference>
<evidence type="ECO:0000313" key="6">
    <source>
        <dbReference type="EMBL" id="EDH2139537.1"/>
    </source>
</evidence>
<feature type="chain" id="PRO_5036151433" evidence="1">
    <location>
        <begin position="19"/>
        <end position="182"/>
    </location>
</feature>
<proteinExistence type="predicted"/>
<organism evidence="5">
    <name type="scientific">Salmonella enterica</name>
    <name type="common">Salmonella choleraesuis</name>
    <dbReference type="NCBI Taxonomy" id="28901"/>
    <lineage>
        <taxon>Bacteria</taxon>
        <taxon>Pseudomonadati</taxon>
        <taxon>Pseudomonadota</taxon>
        <taxon>Gammaproteobacteria</taxon>
        <taxon>Enterobacterales</taxon>
        <taxon>Enterobacteriaceae</taxon>
        <taxon>Salmonella</taxon>
    </lineage>
</organism>
<keyword evidence="1" id="KW-0732">Signal</keyword>
<sequence>MRVLVTGVLILSSFAAIAAPEQFKNINDLMENYNDYPTYTVDGKDFPSFKILSEKPLHIQISPRTLSGSSTKDIKYESDKAAIYAAYRTLYQTPADRVKVTVLPISITPQPRKVEYMTEDKYDFSITKKQAINLLRKHGNILNEDQLMSANGEWSKAFEKCCYLEEGKPGLSIFAKELITQR</sequence>
<dbReference type="RefSeq" id="WP_023223462.1">
    <property type="nucleotide sequence ID" value="NZ_JAECPY010000002.1"/>
</dbReference>
<dbReference type="AlphaFoldDB" id="A0A5T5KC24"/>
<evidence type="ECO:0000313" key="2">
    <source>
        <dbReference type="EMBL" id="EBS9790574.1"/>
    </source>
</evidence>
<dbReference type="EMBL" id="AALBKR010000025">
    <property type="protein sequence ID" value="ECX9335719.1"/>
    <property type="molecule type" value="Genomic_DNA"/>
</dbReference>
<evidence type="ECO:0000313" key="5">
    <source>
        <dbReference type="EMBL" id="EDG1795871.1"/>
    </source>
</evidence>
<evidence type="ECO:0000256" key="1">
    <source>
        <dbReference type="SAM" id="SignalP"/>
    </source>
</evidence>
<accession>A0A5T5KC24</accession>
<dbReference type="EMBL" id="AAGXGD010000003">
    <property type="protein sequence ID" value="EBS9790574.1"/>
    <property type="molecule type" value="Genomic_DNA"/>
</dbReference>
<feature type="signal peptide" evidence="1">
    <location>
        <begin position="1"/>
        <end position="18"/>
    </location>
</feature>